<feature type="region of interest" description="Disordered" evidence="1">
    <location>
        <begin position="1"/>
        <end position="24"/>
    </location>
</feature>
<protein>
    <submittedName>
        <fullName evidence="2">Uncharacterized protein</fullName>
    </submittedName>
</protein>
<accession>A0AAD7B064</accession>
<dbReference type="EMBL" id="JARKIF010000059">
    <property type="protein sequence ID" value="KAJ7606373.1"/>
    <property type="molecule type" value="Genomic_DNA"/>
</dbReference>
<proteinExistence type="predicted"/>
<evidence type="ECO:0000313" key="3">
    <source>
        <dbReference type="Proteomes" id="UP001221142"/>
    </source>
</evidence>
<evidence type="ECO:0000256" key="1">
    <source>
        <dbReference type="SAM" id="MobiDB-lite"/>
    </source>
</evidence>
<feature type="region of interest" description="Disordered" evidence="1">
    <location>
        <begin position="165"/>
        <end position="184"/>
    </location>
</feature>
<comment type="caution">
    <text evidence="2">The sequence shown here is derived from an EMBL/GenBank/DDBJ whole genome shotgun (WGS) entry which is preliminary data.</text>
</comment>
<organism evidence="2 3">
    <name type="scientific">Roridomyces roridus</name>
    <dbReference type="NCBI Taxonomy" id="1738132"/>
    <lineage>
        <taxon>Eukaryota</taxon>
        <taxon>Fungi</taxon>
        <taxon>Dikarya</taxon>
        <taxon>Basidiomycota</taxon>
        <taxon>Agaricomycotina</taxon>
        <taxon>Agaricomycetes</taxon>
        <taxon>Agaricomycetidae</taxon>
        <taxon>Agaricales</taxon>
        <taxon>Marasmiineae</taxon>
        <taxon>Mycenaceae</taxon>
        <taxon>Roridomyces</taxon>
    </lineage>
</organism>
<evidence type="ECO:0000313" key="2">
    <source>
        <dbReference type="EMBL" id="KAJ7606373.1"/>
    </source>
</evidence>
<name>A0AAD7B064_9AGAR</name>
<dbReference type="Proteomes" id="UP001221142">
    <property type="component" value="Unassembled WGS sequence"/>
</dbReference>
<gene>
    <name evidence="2" type="ORF">FB45DRAFT_878564</name>
</gene>
<sequence length="203" mass="22761">MTQNRNWGTRYRTPEKHGFGNLRTSAPDERRLLGIEPVGDGEAHISTGVKVRDEEEVLLGGEAPMESHDVGVARDAGLEDSLTVVEAGLVTMDLEWKWSMQKPTSSAGKSKPTQARCRQHGRHILPKDPEPTTFFKTSRVYRESQPEATPRITVFEVHGRKTRNGVCGMSDTESGPSRRRSSGQHLVNLETPFWRFHKTSVVK</sequence>
<keyword evidence="3" id="KW-1185">Reference proteome</keyword>
<reference evidence="2" key="1">
    <citation type="submission" date="2023-03" db="EMBL/GenBank/DDBJ databases">
        <title>Massive genome expansion in bonnet fungi (Mycena s.s.) driven by repeated elements and novel gene families across ecological guilds.</title>
        <authorList>
            <consortium name="Lawrence Berkeley National Laboratory"/>
            <person name="Harder C.B."/>
            <person name="Miyauchi S."/>
            <person name="Viragh M."/>
            <person name="Kuo A."/>
            <person name="Thoen E."/>
            <person name="Andreopoulos B."/>
            <person name="Lu D."/>
            <person name="Skrede I."/>
            <person name="Drula E."/>
            <person name="Henrissat B."/>
            <person name="Morin E."/>
            <person name="Kohler A."/>
            <person name="Barry K."/>
            <person name="LaButti K."/>
            <person name="Morin E."/>
            <person name="Salamov A."/>
            <person name="Lipzen A."/>
            <person name="Mereny Z."/>
            <person name="Hegedus B."/>
            <person name="Baldrian P."/>
            <person name="Stursova M."/>
            <person name="Weitz H."/>
            <person name="Taylor A."/>
            <person name="Grigoriev I.V."/>
            <person name="Nagy L.G."/>
            <person name="Martin F."/>
            <person name="Kauserud H."/>
        </authorList>
    </citation>
    <scope>NUCLEOTIDE SEQUENCE</scope>
    <source>
        <strain evidence="2">9284</strain>
    </source>
</reference>
<dbReference type="AlphaFoldDB" id="A0AAD7B064"/>